<organism evidence="8 9">
    <name type="scientific">Candidatus Wallbacteria bacterium HGW-Wallbacteria-1</name>
    <dbReference type="NCBI Taxonomy" id="2013854"/>
    <lineage>
        <taxon>Bacteria</taxon>
        <taxon>Candidatus Walliibacteriota</taxon>
    </lineage>
</organism>
<dbReference type="SFLD" id="SFLDS00029">
    <property type="entry name" value="Radical_SAM"/>
    <property type="match status" value="1"/>
</dbReference>
<dbReference type="EMBL" id="PGXC01000001">
    <property type="protein sequence ID" value="PKK92230.1"/>
    <property type="molecule type" value="Genomic_DNA"/>
</dbReference>
<keyword evidence="4" id="KW-0479">Metal-binding</keyword>
<reference evidence="8 9" key="1">
    <citation type="journal article" date="2017" name="ISME J.">
        <title>Potential for microbial H2 and metal transformations associated with novel bacteria and archaea in deep terrestrial subsurface sediments.</title>
        <authorList>
            <person name="Hernsdorf A.W."/>
            <person name="Amano Y."/>
            <person name="Miyakawa K."/>
            <person name="Ise K."/>
            <person name="Suzuki Y."/>
            <person name="Anantharaman K."/>
            <person name="Probst A."/>
            <person name="Burstein D."/>
            <person name="Thomas B.C."/>
            <person name="Banfield J.F."/>
        </authorList>
    </citation>
    <scope>NUCLEOTIDE SEQUENCE [LARGE SCALE GENOMIC DNA]</scope>
    <source>
        <strain evidence="8">HGW-Wallbacteria-1</strain>
    </source>
</reference>
<keyword evidence="6" id="KW-0411">Iron-sulfur</keyword>
<keyword evidence="5" id="KW-0408">Iron</keyword>
<dbReference type="PROSITE" id="PS51918">
    <property type="entry name" value="RADICAL_SAM"/>
    <property type="match status" value="1"/>
</dbReference>
<dbReference type="Gene3D" id="3.20.20.70">
    <property type="entry name" value="Aldolase class I"/>
    <property type="match status" value="1"/>
</dbReference>
<evidence type="ECO:0000256" key="6">
    <source>
        <dbReference type="ARBA" id="ARBA00023014"/>
    </source>
</evidence>
<accession>A0A2N1PV56</accession>
<evidence type="ECO:0000256" key="4">
    <source>
        <dbReference type="ARBA" id="ARBA00022723"/>
    </source>
</evidence>
<evidence type="ECO:0000313" key="8">
    <source>
        <dbReference type="EMBL" id="PKK92230.1"/>
    </source>
</evidence>
<dbReference type="Pfam" id="PF04055">
    <property type="entry name" value="Radical_SAM"/>
    <property type="match status" value="1"/>
</dbReference>
<evidence type="ECO:0000313" key="9">
    <source>
        <dbReference type="Proteomes" id="UP000233256"/>
    </source>
</evidence>
<comment type="caution">
    <text evidence="8">The sequence shown here is derived from an EMBL/GenBank/DDBJ whole genome shotgun (WGS) entry which is preliminary data.</text>
</comment>
<dbReference type="Proteomes" id="UP000233256">
    <property type="component" value="Unassembled WGS sequence"/>
</dbReference>
<dbReference type="InterPro" id="IPR058240">
    <property type="entry name" value="rSAM_sf"/>
</dbReference>
<dbReference type="PANTHER" id="PTHR30352">
    <property type="entry name" value="PYRUVATE FORMATE-LYASE-ACTIVATING ENZYME"/>
    <property type="match status" value="1"/>
</dbReference>
<sequence>MTYTSDSFKFKGFQGTTLLDFPGRIASILFTGGCNLNCPYCHNRLLIDGSDDIPDLDLHEILSTLNERSCFIDGVVITGGEPTLQPWMADFMLLMLERLPELQIKLDTNGTNPDGLKSLLNSSNLAMVAMDIKTGLSMYPENLGIESENLMESVNILKNWQGEKEFRITCYRPFVTEQSIREIATTLGSGTRILLQKCIGLESLSLTEAEQMAEILKSHGCDADLRGF</sequence>
<evidence type="ECO:0000256" key="1">
    <source>
        <dbReference type="ARBA" id="ARBA00001966"/>
    </source>
</evidence>
<evidence type="ECO:0000256" key="3">
    <source>
        <dbReference type="ARBA" id="ARBA00022691"/>
    </source>
</evidence>
<dbReference type="SFLD" id="SFLDG01094">
    <property type="entry name" value="Uncharacterised_Radical_SAM_Su"/>
    <property type="match status" value="1"/>
</dbReference>
<dbReference type="GO" id="GO:0003824">
    <property type="term" value="F:catalytic activity"/>
    <property type="evidence" value="ECO:0007669"/>
    <property type="project" value="InterPro"/>
</dbReference>
<keyword evidence="2" id="KW-0004">4Fe-4S</keyword>
<dbReference type="GO" id="GO:0046872">
    <property type="term" value="F:metal ion binding"/>
    <property type="evidence" value="ECO:0007669"/>
    <property type="project" value="UniProtKB-KW"/>
</dbReference>
<name>A0A2N1PV56_9BACT</name>
<dbReference type="InterPro" id="IPR012840">
    <property type="entry name" value="NrdG2"/>
</dbReference>
<evidence type="ECO:0000256" key="5">
    <source>
        <dbReference type="ARBA" id="ARBA00023004"/>
    </source>
</evidence>
<evidence type="ECO:0000259" key="7">
    <source>
        <dbReference type="PROSITE" id="PS51918"/>
    </source>
</evidence>
<gene>
    <name evidence="8" type="ORF">CVV64_02120</name>
</gene>
<evidence type="ECO:0000256" key="2">
    <source>
        <dbReference type="ARBA" id="ARBA00022485"/>
    </source>
</evidence>
<dbReference type="SUPFAM" id="SSF102114">
    <property type="entry name" value="Radical SAM enzymes"/>
    <property type="match status" value="1"/>
</dbReference>
<dbReference type="GO" id="GO:0051539">
    <property type="term" value="F:4 iron, 4 sulfur cluster binding"/>
    <property type="evidence" value="ECO:0007669"/>
    <property type="project" value="UniProtKB-KW"/>
</dbReference>
<comment type="cofactor">
    <cofactor evidence="1">
        <name>[4Fe-4S] cluster</name>
        <dbReference type="ChEBI" id="CHEBI:49883"/>
    </cofactor>
</comment>
<dbReference type="AlphaFoldDB" id="A0A2N1PV56"/>
<dbReference type="InterPro" id="IPR007197">
    <property type="entry name" value="rSAM"/>
</dbReference>
<feature type="domain" description="Radical SAM core" evidence="7">
    <location>
        <begin position="20"/>
        <end position="226"/>
    </location>
</feature>
<keyword evidence="3" id="KW-0949">S-adenosyl-L-methionine</keyword>
<dbReference type="InterPro" id="IPR013785">
    <property type="entry name" value="Aldolase_TIM"/>
</dbReference>
<dbReference type="PANTHER" id="PTHR30352:SF13">
    <property type="entry name" value="GLYCYL-RADICAL ENZYME ACTIVATING ENZYME YJJW-RELATED"/>
    <property type="match status" value="1"/>
</dbReference>
<dbReference type="NCBIfam" id="TIGR02495">
    <property type="entry name" value="NrdG2"/>
    <property type="match status" value="1"/>
</dbReference>
<dbReference type="CDD" id="cd01335">
    <property type="entry name" value="Radical_SAM"/>
    <property type="match status" value="1"/>
</dbReference>
<protein>
    <submittedName>
        <fullName evidence="8">Anaerobic ribonucleoside-triphosphate reductase activating protein</fullName>
    </submittedName>
</protein>
<dbReference type="InterPro" id="IPR034457">
    <property type="entry name" value="Organic_radical-activating"/>
</dbReference>
<proteinExistence type="predicted"/>